<protein>
    <submittedName>
        <fullName evidence="2">Uncharacterized protein</fullName>
    </submittedName>
</protein>
<evidence type="ECO:0000313" key="3">
    <source>
        <dbReference type="Proteomes" id="UP001203297"/>
    </source>
</evidence>
<feature type="compositionally biased region" description="Basic and acidic residues" evidence="1">
    <location>
        <begin position="39"/>
        <end position="48"/>
    </location>
</feature>
<feature type="compositionally biased region" description="Acidic residues" evidence="1">
    <location>
        <begin position="17"/>
        <end position="38"/>
    </location>
</feature>
<name>A0AAD4QNK7_9AGAM</name>
<proteinExistence type="predicted"/>
<reference evidence="2" key="1">
    <citation type="journal article" date="2022" name="New Phytol.">
        <title>Evolutionary transition to the ectomycorrhizal habit in the genomes of a hyperdiverse lineage of mushroom-forming fungi.</title>
        <authorList>
            <person name="Looney B."/>
            <person name="Miyauchi S."/>
            <person name="Morin E."/>
            <person name="Drula E."/>
            <person name="Courty P.E."/>
            <person name="Kohler A."/>
            <person name="Kuo A."/>
            <person name="LaButti K."/>
            <person name="Pangilinan J."/>
            <person name="Lipzen A."/>
            <person name="Riley R."/>
            <person name="Andreopoulos W."/>
            <person name="He G."/>
            <person name="Johnson J."/>
            <person name="Nolan M."/>
            <person name="Tritt A."/>
            <person name="Barry K.W."/>
            <person name="Grigoriev I.V."/>
            <person name="Nagy L.G."/>
            <person name="Hibbett D."/>
            <person name="Henrissat B."/>
            <person name="Matheny P.B."/>
            <person name="Labbe J."/>
            <person name="Martin F.M."/>
        </authorList>
    </citation>
    <scope>NUCLEOTIDE SEQUENCE</scope>
    <source>
        <strain evidence="2">BPL690</strain>
    </source>
</reference>
<organism evidence="2 3">
    <name type="scientific">Multifurca ochricompacta</name>
    <dbReference type="NCBI Taxonomy" id="376703"/>
    <lineage>
        <taxon>Eukaryota</taxon>
        <taxon>Fungi</taxon>
        <taxon>Dikarya</taxon>
        <taxon>Basidiomycota</taxon>
        <taxon>Agaricomycotina</taxon>
        <taxon>Agaricomycetes</taxon>
        <taxon>Russulales</taxon>
        <taxon>Russulaceae</taxon>
        <taxon>Multifurca</taxon>
    </lineage>
</organism>
<feature type="compositionally biased region" description="Basic and acidic residues" evidence="1">
    <location>
        <begin position="1"/>
        <end position="16"/>
    </location>
</feature>
<dbReference type="EMBL" id="WTXG01000015">
    <property type="protein sequence ID" value="KAI0301116.1"/>
    <property type="molecule type" value="Genomic_DNA"/>
</dbReference>
<sequence length="159" mass="18095">MAKPRYMDGWDGRMGEKEDEGSYGEVEPENLIEGQEEDEGKKKKKEEILGEEESRDPVRLKQTRHCICGGPYVMSSWVGAKANEAPDGRRQARGEEREEESIIMEWRHQINKFILSEGLEYHEGGNGEVKKAAGLHLKLKVLARVRSERGLGEARRGED</sequence>
<gene>
    <name evidence="2" type="ORF">B0F90DRAFT_1667993</name>
</gene>
<evidence type="ECO:0000256" key="1">
    <source>
        <dbReference type="SAM" id="MobiDB-lite"/>
    </source>
</evidence>
<evidence type="ECO:0000313" key="2">
    <source>
        <dbReference type="EMBL" id="KAI0301116.1"/>
    </source>
</evidence>
<comment type="caution">
    <text evidence="2">The sequence shown here is derived from an EMBL/GenBank/DDBJ whole genome shotgun (WGS) entry which is preliminary data.</text>
</comment>
<keyword evidence="3" id="KW-1185">Reference proteome</keyword>
<feature type="region of interest" description="Disordered" evidence="1">
    <location>
        <begin position="1"/>
        <end position="59"/>
    </location>
</feature>
<dbReference type="AlphaFoldDB" id="A0AAD4QNK7"/>
<dbReference type="Proteomes" id="UP001203297">
    <property type="component" value="Unassembled WGS sequence"/>
</dbReference>
<accession>A0AAD4QNK7</accession>